<gene>
    <name evidence="9" type="ORF">SteCoe_30878</name>
</gene>
<keyword evidence="3" id="KW-0493">Microtubule</keyword>
<keyword evidence="4" id="KW-0479">Metal-binding</keyword>
<keyword evidence="5" id="KW-0547">Nucleotide-binding</keyword>
<dbReference type="InterPro" id="IPR023123">
    <property type="entry name" value="Tubulin_C"/>
</dbReference>
<keyword evidence="10" id="KW-1185">Reference proteome</keyword>
<dbReference type="Pfam" id="PF03953">
    <property type="entry name" value="Tubulin_C"/>
    <property type="match status" value="1"/>
</dbReference>
<dbReference type="EMBL" id="MPUH01001031">
    <property type="protein sequence ID" value="OMJ71006.1"/>
    <property type="molecule type" value="Genomic_DNA"/>
</dbReference>
<accession>A0A1R2B2N4</accession>
<dbReference type="Gene3D" id="3.40.50.1440">
    <property type="entry name" value="Tubulin/FtsZ, GTPase domain"/>
    <property type="match status" value="1"/>
</dbReference>
<dbReference type="SMART" id="SM00864">
    <property type="entry name" value="Tubulin"/>
    <property type="match status" value="1"/>
</dbReference>
<dbReference type="GO" id="GO:0005525">
    <property type="term" value="F:GTP binding"/>
    <property type="evidence" value="ECO:0007669"/>
    <property type="project" value="UniProtKB-KW"/>
</dbReference>
<keyword evidence="6" id="KW-0342">GTP-binding</keyword>
<sequence>MKEIIQVQVGGCGNKIGMKFWENISSEHNVNWENSNKDPCENINTYFSEIPNGKYVPRSVCVDLTDEILSDIKKSDVSYMIKPDNIIFNRQGSGGNWARGHYTEGAELCDNIMECLRREVEICESLSGFQIMHSTGGGCGSGTGTLIASKLKEEYPEKYIQSFSTFFKYKCSDIPLEPYNEVLSIHQMIENFEGCFIFDNSAIINILQIHSNPNLYYNYMNPIIGQAVSNITSLYRTSCPLSIRKAINNLSPFPRTHFFSTNLFPIYAPDFRLYKSHCEDQLIIDAFHIKCNLSGENASLGKILSAYNILRKKNCKELHIQEALNCIRKYKSKDFWIPENLNYHCTDFQLKGFDSSCSLVLNSTSIGNLFTNILSRFQCLFRRKAFLWHYAQEGMDEMEYTEAAANLQDLISEYEIYQNL</sequence>
<dbReference type="GO" id="GO:0005200">
    <property type="term" value="F:structural constituent of cytoskeleton"/>
    <property type="evidence" value="ECO:0007669"/>
    <property type="project" value="InterPro"/>
</dbReference>
<dbReference type="PANTHER" id="PTHR11588">
    <property type="entry name" value="TUBULIN"/>
    <property type="match status" value="1"/>
</dbReference>
<dbReference type="InterPro" id="IPR000217">
    <property type="entry name" value="Tubulin"/>
</dbReference>
<organism evidence="9 10">
    <name type="scientific">Stentor coeruleus</name>
    <dbReference type="NCBI Taxonomy" id="5963"/>
    <lineage>
        <taxon>Eukaryota</taxon>
        <taxon>Sar</taxon>
        <taxon>Alveolata</taxon>
        <taxon>Ciliophora</taxon>
        <taxon>Postciliodesmatophora</taxon>
        <taxon>Heterotrichea</taxon>
        <taxon>Heterotrichida</taxon>
        <taxon>Stentoridae</taxon>
        <taxon>Stentor</taxon>
    </lineage>
</organism>
<dbReference type="AlphaFoldDB" id="A0A1R2B2N4"/>
<dbReference type="GO" id="GO:0005874">
    <property type="term" value="C:microtubule"/>
    <property type="evidence" value="ECO:0007669"/>
    <property type="project" value="UniProtKB-KW"/>
</dbReference>
<evidence type="ECO:0000256" key="5">
    <source>
        <dbReference type="ARBA" id="ARBA00022741"/>
    </source>
</evidence>
<evidence type="ECO:0000313" key="9">
    <source>
        <dbReference type="EMBL" id="OMJ71006.1"/>
    </source>
</evidence>
<proteinExistence type="inferred from homology"/>
<comment type="similarity">
    <text evidence="1">Belongs to the tubulin family.</text>
</comment>
<dbReference type="Gene3D" id="3.30.1330.20">
    <property type="entry name" value="Tubulin/FtsZ, C-terminal domain"/>
    <property type="match status" value="1"/>
</dbReference>
<dbReference type="GO" id="GO:0003924">
    <property type="term" value="F:GTPase activity"/>
    <property type="evidence" value="ECO:0007669"/>
    <property type="project" value="InterPro"/>
</dbReference>
<dbReference type="InterPro" id="IPR037103">
    <property type="entry name" value="Tubulin/FtsZ-like_C"/>
</dbReference>
<feature type="domain" description="Tubulin/FtsZ GTPase" evidence="8">
    <location>
        <begin position="43"/>
        <end position="239"/>
    </location>
</feature>
<evidence type="ECO:0000256" key="6">
    <source>
        <dbReference type="ARBA" id="ARBA00023134"/>
    </source>
</evidence>
<protein>
    <recommendedName>
        <fullName evidence="2">Tubulin beta chain</fullName>
    </recommendedName>
    <alternativeName>
        <fullName evidence="7">Beta-tubulin</fullName>
    </alternativeName>
</protein>
<dbReference type="InterPro" id="IPR003008">
    <property type="entry name" value="Tubulin_FtsZ_GTPase"/>
</dbReference>
<evidence type="ECO:0000259" key="8">
    <source>
        <dbReference type="SMART" id="SM00864"/>
    </source>
</evidence>
<dbReference type="SUPFAM" id="SSF55307">
    <property type="entry name" value="Tubulin C-terminal domain-like"/>
    <property type="match status" value="1"/>
</dbReference>
<dbReference type="Proteomes" id="UP000187209">
    <property type="component" value="Unassembled WGS sequence"/>
</dbReference>
<dbReference type="PRINTS" id="PR01163">
    <property type="entry name" value="BETATUBULIN"/>
</dbReference>
<evidence type="ECO:0000256" key="3">
    <source>
        <dbReference type="ARBA" id="ARBA00022701"/>
    </source>
</evidence>
<dbReference type="GO" id="GO:0007017">
    <property type="term" value="P:microtubule-based process"/>
    <property type="evidence" value="ECO:0007669"/>
    <property type="project" value="InterPro"/>
</dbReference>
<comment type="caution">
    <text evidence="9">The sequence shown here is derived from an EMBL/GenBank/DDBJ whole genome shotgun (WGS) entry which is preliminary data.</text>
</comment>
<dbReference type="InterPro" id="IPR036525">
    <property type="entry name" value="Tubulin/FtsZ_GTPase_sf"/>
</dbReference>
<evidence type="ECO:0000256" key="2">
    <source>
        <dbReference type="ARBA" id="ARBA00013288"/>
    </source>
</evidence>
<dbReference type="OrthoDB" id="1662883at2759"/>
<dbReference type="InterPro" id="IPR008280">
    <property type="entry name" value="Tub_FtsZ_C"/>
</dbReference>
<dbReference type="Gene3D" id="1.10.287.600">
    <property type="entry name" value="Helix hairpin bin"/>
    <property type="match status" value="1"/>
</dbReference>
<evidence type="ECO:0000256" key="4">
    <source>
        <dbReference type="ARBA" id="ARBA00022723"/>
    </source>
</evidence>
<dbReference type="SUPFAM" id="SSF52490">
    <property type="entry name" value="Tubulin nucleotide-binding domain-like"/>
    <property type="match status" value="1"/>
</dbReference>
<evidence type="ECO:0000313" key="10">
    <source>
        <dbReference type="Proteomes" id="UP000187209"/>
    </source>
</evidence>
<evidence type="ECO:0000256" key="1">
    <source>
        <dbReference type="ARBA" id="ARBA00009636"/>
    </source>
</evidence>
<dbReference type="InterPro" id="IPR018316">
    <property type="entry name" value="Tubulin/FtsZ_2-layer-sand-dom"/>
</dbReference>
<name>A0A1R2B2N4_9CILI</name>
<dbReference type="Pfam" id="PF00091">
    <property type="entry name" value="Tubulin"/>
    <property type="match status" value="1"/>
</dbReference>
<dbReference type="PRINTS" id="PR01161">
    <property type="entry name" value="TUBULIN"/>
</dbReference>
<evidence type="ECO:0000256" key="7">
    <source>
        <dbReference type="ARBA" id="ARBA00030446"/>
    </source>
</evidence>
<dbReference type="InterPro" id="IPR002453">
    <property type="entry name" value="Beta_tubulin"/>
</dbReference>
<reference evidence="9 10" key="1">
    <citation type="submission" date="2016-11" db="EMBL/GenBank/DDBJ databases">
        <title>The macronuclear genome of Stentor coeruleus: a giant cell with tiny introns.</title>
        <authorList>
            <person name="Slabodnick M."/>
            <person name="Ruby J.G."/>
            <person name="Reiff S.B."/>
            <person name="Swart E.C."/>
            <person name="Gosai S."/>
            <person name="Prabakaran S."/>
            <person name="Witkowska E."/>
            <person name="Larue G.E."/>
            <person name="Fisher S."/>
            <person name="Freeman R.M."/>
            <person name="Gunawardena J."/>
            <person name="Chu W."/>
            <person name="Stover N.A."/>
            <person name="Gregory B.D."/>
            <person name="Nowacki M."/>
            <person name="Derisi J."/>
            <person name="Roy S.W."/>
            <person name="Marshall W.F."/>
            <person name="Sood P."/>
        </authorList>
    </citation>
    <scope>NUCLEOTIDE SEQUENCE [LARGE SCALE GENOMIC DNA]</scope>
    <source>
        <strain evidence="9">WM001</strain>
    </source>
</reference>
<dbReference type="GO" id="GO:0046872">
    <property type="term" value="F:metal ion binding"/>
    <property type="evidence" value="ECO:0007669"/>
    <property type="project" value="UniProtKB-KW"/>
</dbReference>